<keyword evidence="4" id="KW-0472">Membrane</keyword>
<dbReference type="InParanoid" id="A0A1Q3D8M6"/>
<dbReference type="OrthoDB" id="1105498at2759"/>
<feature type="coiled-coil region" evidence="5">
    <location>
        <begin position="403"/>
        <end position="430"/>
    </location>
</feature>
<dbReference type="Pfam" id="PF04576">
    <property type="entry name" value="Zein-binding"/>
    <property type="match status" value="1"/>
</dbReference>
<dbReference type="Proteomes" id="UP000187406">
    <property type="component" value="Unassembled WGS sequence"/>
</dbReference>
<keyword evidence="7" id="KW-0732">Signal</keyword>
<proteinExistence type="predicted"/>
<dbReference type="AlphaFoldDB" id="A0A1Q3D8M6"/>
<dbReference type="FunCoup" id="A0A1Q3D8M6">
    <property type="interactions" value="77"/>
</dbReference>
<evidence type="ECO:0000256" key="2">
    <source>
        <dbReference type="ARBA" id="ARBA00022692"/>
    </source>
</evidence>
<feature type="domain" description="GTD-binding" evidence="8">
    <location>
        <begin position="41"/>
        <end position="139"/>
    </location>
</feature>
<evidence type="ECO:0000256" key="4">
    <source>
        <dbReference type="ARBA" id="ARBA00023136"/>
    </source>
</evidence>
<comment type="caution">
    <text evidence="9">The sequence shown here is derived from an EMBL/GenBank/DDBJ whole genome shotgun (WGS) entry which is preliminary data.</text>
</comment>
<evidence type="ECO:0000313" key="9">
    <source>
        <dbReference type="EMBL" id="GAV88802.1"/>
    </source>
</evidence>
<dbReference type="PANTHER" id="PTHR31422">
    <property type="entry name" value="BNAANNG28530D PROTEIN"/>
    <property type="match status" value="1"/>
</dbReference>
<organism evidence="9 10">
    <name type="scientific">Cephalotus follicularis</name>
    <name type="common">Albany pitcher plant</name>
    <dbReference type="NCBI Taxonomy" id="3775"/>
    <lineage>
        <taxon>Eukaryota</taxon>
        <taxon>Viridiplantae</taxon>
        <taxon>Streptophyta</taxon>
        <taxon>Embryophyta</taxon>
        <taxon>Tracheophyta</taxon>
        <taxon>Spermatophyta</taxon>
        <taxon>Magnoliopsida</taxon>
        <taxon>eudicotyledons</taxon>
        <taxon>Gunneridae</taxon>
        <taxon>Pentapetalae</taxon>
        <taxon>rosids</taxon>
        <taxon>fabids</taxon>
        <taxon>Oxalidales</taxon>
        <taxon>Cephalotaceae</taxon>
        <taxon>Cephalotus</taxon>
    </lineage>
</organism>
<evidence type="ECO:0000256" key="3">
    <source>
        <dbReference type="ARBA" id="ARBA00022989"/>
    </source>
</evidence>
<comment type="subcellular location">
    <subcellularLocation>
        <location evidence="1">Membrane</location>
    </subcellularLocation>
</comment>
<dbReference type="InterPro" id="IPR007656">
    <property type="entry name" value="GTD-bd"/>
</dbReference>
<accession>A0A1Q3D8M6</accession>
<dbReference type="PROSITE" id="PS51775">
    <property type="entry name" value="GTD_BINDING"/>
    <property type="match status" value="1"/>
</dbReference>
<evidence type="ECO:0000256" key="7">
    <source>
        <dbReference type="SAM" id="SignalP"/>
    </source>
</evidence>
<evidence type="ECO:0000256" key="5">
    <source>
        <dbReference type="SAM" id="Coils"/>
    </source>
</evidence>
<dbReference type="EMBL" id="BDDD01005071">
    <property type="protein sequence ID" value="GAV88802.1"/>
    <property type="molecule type" value="Genomic_DNA"/>
</dbReference>
<keyword evidence="3" id="KW-1133">Transmembrane helix</keyword>
<keyword evidence="10" id="KW-1185">Reference proteome</keyword>
<name>A0A1Q3D8M6_CEPFO</name>
<sequence>MLVTGGFVGSFWHFTRILWLLVQLKSAMDSSTSSTCQIPEIGIKALKEAFCAQQQLLQKLYSELDEEREASASAASEALSMILRLQGEKAAVEMEAIQYKRMTEEKMCIADEYLATYEELVYQKETEIASLEFQIQAYRWKMLSLGCSDLSVGENKYSENLVLQRGDVLLGEMGNLKIRRLQSLPAMIQDPSQKKSPTERERSLIPGPDFIPRVVEETIGEDVKFQNSGLEKKSGNSAGGDSSSQWNRIGKILKEISDHKDKPENLKNESRSYLLNSHGSSITCCTKGDEVIKFESSGEREAVEYSACPASVHDKFEVPKTFEKCKTCGDEEKEKYKLILEGDNRISKPDSVLEETFESYSENNETDGVKSMLLSANHEKGLFKPRDVSVDCKVALIRPTIDAAKHQSEIQKLRQRIEQLERERIIERNEISQAGGSESIWLMEIHERLNSIQSEMRSWRSKKSIPPDDSSSVTVMEAMLHFWL</sequence>
<dbReference type="GO" id="GO:0016020">
    <property type="term" value="C:membrane"/>
    <property type="evidence" value="ECO:0007669"/>
    <property type="project" value="UniProtKB-SubCell"/>
</dbReference>
<protein>
    <submittedName>
        <fullName evidence="9">Zein-binding domain-containing protein</fullName>
    </submittedName>
</protein>
<evidence type="ECO:0000259" key="8">
    <source>
        <dbReference type="PROSITE" id="PS51775"/>
    </source>
</evidence>
<reference evidence="10" key="1">
    <citation type="submission" date="2016-04" db="EMBL/GenBank/DDBJ databases">
        <title>Cephalotus genome sequencing.</title>
        <authorList>
            <person name="Fukushima K."/>
            <person name="Hasebe M."/>
            <person name="Fang X."/>
        </authorList>
    </citation>
    <scope>NUCLEOTIDE SEQUENCE [LARGE SCALE GENOMIC DNA]</scope>
    <source>
        <strain evidence="10">cv. St1</strain>
    </source>
</reference>
<gene>
    <name evidence="9" type="ORF">CFOL_v3_32223</name>
</gene>
<evidence type="ECO:0000313" key="10">
    <source>
        <dbReference type="Proteomes" id="UP000187406"/>
    </source>
</evidence>
<evidence type="ECO:0000256" key="6">
    <source>
        <dbReference type="SAM" id="MobiDB-lite"/>
    </source>
</evidence>
<dbReference type="GO" id="GO:0080115">
    <property type="term" value="F:myosin XI tail binding"/>
    <property type="evidence" value="ECO:0007669"/>
    <property type="project" value="UniProtKB-ARBA"/>
</dbReference>
<feature type="chain" id="PRO_5012840274" evidence="7">
    <location>
        <begin position="28"/>
        <end position="484"/>
    </location>
</feature>
<feature type="region of interest" description="Disordered" evidence="6">
    <location>
        <begin position="225"/>
        <end position="245"/>
    </location>
</feature>
<dbReference type="STRING" id="3775.A0A1Q3D8M6"/>
<keyword evidence="5" id="KW-0175">Coiled coil</keyword>
<keyword evidence="2" id="KW-0812">Transmembrane</keyword>
<feature type="signal peptide" evidence="7">
    <location>
        <begin position="1"/>
        <end position="27"/>
    </location>
</feature>
<evidence type="ECO:0000256" key="1">
    <source>
        <dbReference type="ARBA" id="ARBA00004370"/>
    </source>
</evidence>
<dbReference type="PANTHER" id="PTHR31422:SF1">
    <property type="entry name" value="GTD-BINDING DOMAIN-CONTAINING PROTEIN"/>
    <property type="match status" value="1"/>
</dbReference>